<dbReference type="AlphaFoldDB" id="A0A9X2LST6"/>
<organism evidence="1 2">
    <name type="scientific">Streptomyces telluris</name>
    <dbReference type="NCBI Taxonomy" id="2720021"/>
    <lineage>
        <taxon>Bacteria</taxon>
        <taxon>Bacillati</taxon>
        <taxon>Actinomycetota</taxon>
        <taxon>Actinomycetes</taxon>
        <taxon>Kitasatosporales</taxon>
        <taxon>Streptomycetaceae</taxon>
        <taxon>Streptomyces</taxon>
    </lineage>
</organism>
<accession>A0A9X2LST6</accession>
<reference evidence="1" key="1">
    <citation type="submission" date="2022-06" db="EMBL/GenBank/DDBJ databases">
        <title>WGS of actinobacteria.</title>
        <authorList>
            <person name="Thawai C."/>
        </authorList>
    </citation>
    <scope>NUCLEOTIDE SEQUENCE</scope>
    <source>
        <strain evidence="1">AA8</strain>
    </source>
</reference>
<sequence length="101" mass="11056">MASDLPVPDADDLNLQGLVDKTKRTLPPLTLAWADDNVRHPAITLLEQCVVVFDKLSYLTSQLPDAHREKLLALMAQAPEGTKTAQASPLAKDLLTKLLKQ</sequence>
<evidence type="ECO:0000313" key="2">
    <source>
        <dbReference type="Proteomes" id="UP001142374"/>
    </source>
</evidence>
<dbReference type="RefSeq" id="WP_168096681.1">
    <property type="nucleotide sequence ID" value="NZ_JAATER010000754.1"/>
</dbReference>
<proteinExistence type="predicted"/>
<name>A0A9X2LST6_9ACTN</name>
<comment type="caution">
    <text evidence="1">The sequence shown here is derived from an EMBL/GenBank/DDBJ whole genome shotgun (WGS) entry which is preliminary data.</text>
</comment>
<evidence type="ECO:0000313" key="1">
    <source>
        <dbReference type="EMBL" id="MCQ8775070.1"/>
    </source>
</evidence>
<gene>
    <name evidence="1" type="ORF">NQU55_35750</name>
</gene>
<protein>
    <submittedName>
        <fullName evidence="1">Uncharacterized protein</fullName>
    </submittedName>
</protein>
<dbReference type="EMBL" id="JANIID010000067">
    <property type="protein sequence ID" value="MCQ8775070.1"/>
    <property type="molecule type" value="Genomic_DNA"/>
</dbReference>
<dbReference type="Proteomes" id="UP001142374">
    <property type="component" value="Unassembled WGS sequence"/>
</dbReference>
<keyword evidence="2" id="KW-1185">Reference proteome</keyword>